<evidence type="ECO:0000256" key="5">
    <source>
        <dbReference type="ARBA" id="ARBA00023136"/>
    </source>
</evidence>
<dbReference type="OrthoDB" id="4408652at2"/>
<evidence type="ECO:0000256" key="1">
    <source>
        <dbReference type="ARBA" id="ARBA00004651"/>
    </source>
</evidence>
<evidence type="ECO:0000256" key="10">
    <source>
        <dbReference type="HAMAP-Rule" id="MF_00454"/>
    </source>
</evidence>
<feature type="transmembrane region" description="Helical" evidence="10">
    <location>
        <begin position="68"/>
        <end position="87"/>
    </location>
</feature>
<protein>
    <recommendedName>
        <fullName evidence="10">Fluoride-specific ion channel FluC</fullName>
    </recommendedName>
</protein>
<evidence type="ECO:0000313" key="12">
    <source>
        <dbReference type="Proteomes" id="UP000290408"/>
    </source>
</evidence>
<evidence type="ECO:0000256" key="6">
    <source>
        <dbReference type="ARBA" id="ARBA00023303"/>
    </source>
</evidence>
<comment type="similarity">
    <text evidence="7 10">Belongs to the fluoride channel Fluc/FEX (TC 1.A.43) family.</text>
</comment>
<reference evidence="11 12" key="1">
    <citation type="submission" date="2019-02" db="EMBL/GenBank/DDBJ databases">
        <title>Genomic data mining of an Antarctic deep-sea actinobacterium, Janibacterlimosus P3-3-X1.</title>
        <authorList>
            <person name="Liao L."/>
            <person name="Chen B."/>
        </authorList>
    </citation>
    <scope>NUCLEOTIDE SEQUENCE [LARGE SCALE GENOMIC DNA]</scope>
    <source>
        <strain evidence="11 12">P3-3-X1</strain>
    </source>
</reference>
<feature type="binding site" evidence="10">
    <location>
        <position position="79"/>
    </location>
    <ligand>
        <name>Na(+)</name>
        <dbReference type="ChEBI" id="CHEBI:29101"/>
        <note>structural</note>
    </ligand>
</feature>
<keyword evidence="2 10" id="KW-1003">Cell membrane</keyword>
<comment type="function">
    <text evidence="9 10">Fluoride-specific ion channel. Important for reducing fluoride concentration in the cell, thus reducing its toxicity.</text>
</comment>
<feature type="transmembrane region" description="Helical" evidence="10">
    <location>
        <begin position="37"/>
        <end position="61"/>
    </location>
</feature>
<dbReference type="HAMAP" id="MF_00454">
    <property type="entry name" value="FluC"/>
    <property type="match status" value="1"/>
</dbReference>
<dbReference type="EMBL" id="CP036164">
    <property type="protein sequence ID" value="QBF44980.1"/>
    <property type="molecule type" value="Genomic_DNA"/>
</dbReference>
<dbReference type="GO" id="GO:0005886">
    <property type="term" value="C:plasma membrane"/>
    <property type="evidence" value="ECO:0007669"/>
    <property type="project" value="UniProtKB-SubCell"/>
</dbReference>
<evidence type="ECO:0000313" key="11">
    <source>
        <dbReference type="EMBL" id="QBF44980.1"/>
    </source>
</evidence>
<feature type="transmembrane region" description="Helical" evidence="10">
    <location>
        <begin position="99"/>
        <end position="123"/>
    </location>
</feature>
<evidence type="ECO:0000256" key="3">
    <source>
        <dbReference type="ARBA" id="ARBA00022692"/>
    </source>
</evidence>
<keyword evidence="10" id="KW-0406">Ion transport</keyword>
<gene>
    <name evidence="10" type="primary">fluC</name>
    <name evidence="10" type="synonym">crcB</name>
    <name evidence="11" type="ORF">EXU32_01050</name>
</gene>
<evidence type="ECO:0000256" key="4">
    <source>
        <dbReference type="ARBA" id="ARBA00022989"/>
    </source>
</evidence>
<dbReference type="GO" id="GO:0062054">
    <property type="term" value="F:fluoride channel activity"/>
    <property type="evidence" value="ECO:0007669"/>
    <property type="project" value="UniProtKB-UniRule"/>
</dbReference>
<sequence length="143" mass="14376">MSPTPPHPGEGGGLAAIAAGGAIGSLGRWVVGSFASGAVWSTLLVNLTGAFAMGLLVTWLARRGAHPLVRPFLAVGLLGGWTTYSSFALDTHGLAGDGLIGLLGYLVTTLGLGVGAALLGLVVGDRLWRSDEVADEVVAEGEL</sequence>
<keyword evidence="5 10" id="KW-0472">Membrane</keyword>
<evidence type="ECO:0000256" key="9">
    <source>
        <dbReference type="ARBA" id="ARBA00049940"/>
    </source>
</evidence>
<evidence type="ECO:0000256" key="7">
    <source>
        <dbReference type="ARBA" id="ARBA00035120"/>
    </source>
</evidence>
<keyword evidence="4 10" id="KW-1133">Transmembrane helix</keyword>
<evidence type="ECO:0000256" key="8">
    <source>
        <dbReference type="ARBA" id="ARBA00035585"/>
    </source>
</evidence>
<keyword evidence="12" id="KW-1185">Reference proteome</keyword>
<name>A0A4P6MTW8_9MICO</name>
<dbReference type="Pfam" id="PF02537">
    <property type="entry name" value="CRCB"/>
    <property type="match status" value="1"/>
</dbReference>
<dbReference type="GO" id="GO:0140114">
    <property type="term" value="P:cellular detoxification of fluoride"/>
    <property type="evidence" value="ECO:0007669"/>
    <property type="project" value="UniProtKB-UniRule"/>
</dbReference>
<keyword evidence="6 10" id="KW-0407">Ion channel</keyword>
<keyword evidence="10" id="KW-0813">Transport</keyword>
<comment type="activity regulation">
    <text evidence="10">Na(+) is not transported, but it plays an essential structural role and its presence is essential for fluoride channel function.</text>
</comment>
<dbReference type="Proteomes" id="UP000290408">
    <property type="component" value="Chromosome"/>
</dbReference>
<dbReference type="STRING" id="1216970.GCA_001570985_01262"/>
<dbReference type="KEGG" id="jli:EXU32_01050"/>
<dbReference type="GO" id="GO:0046872">
    <property type="term" value="F:metal ion binding"/>
    <property type="evidence" value="ECO:0007669"/>
    <property type="project" value="UniProtKB-KW"/>
</dbReference>
<dbReference type="AlphaFoldDB" id="A0A4P6MTW8"/>
<proteinExistence type="inferred from homology"/>
<dbReference type="InterPro" id="IPR003691">
    <property type="entry name" value="FluC"/>
</dbReference>
<dbReference type="RefSeq" id="WP_130628226.1">
    <property type="nucleotide sequence ID" value="NZ_CP036164.1"/>
</dbReference>
<keyword evidence="10" id="KW-0479">Metal-binding</keyword>
<comment type="catalytic activity">
    <reaction evidence="8">
        <text>fluoride(in) = fluoride(out)</text>
        <dbReference type="Rhea" id="RHEA:76159"/>
        <dbReference type="ChEBI" id="CHEBI:17051"/>
    </reaction>
    <physiologicalReaction direction="left-to-right" evidence="8">
        <dbReference type="Rhea" id="RHEA:76160"/>
    </physiologicalReaction>
</comment>
<keyword evidence="10" id="KW-0915">Sodium</keyword>
<feature type="binding site" evidence="10">
    <location>
        <position position="82"/>
    </location>
    <ligand>
        <name>Na(+)</name>
        <dbReference type="ChEBI" id="CHEBI:29101"/>
        <note>structural</note>
    </ligand>
</feature>
<comment type="subcellular location">
    <subcellularLocation>
        <location evidence="1 10">Cell membrane</location>
        <topology evidence="1 10">Multi-pass membrane protein</topology>
    </subcellularLocation>
</comment>
<organism evidence="11 12">
    <name type="scientific">Janibacter limosus</name>
    <dbReference type="NCBI Taxonomy" id="53458"/>
    <lineage>
        <taxon>Bacteria</taxon>
        <taxon>Bacillati</taxon>
        <taxon>Actinomycetota</taxon>
        <taxon>Actinomycetes</taxon>
        <taxon>Micrococcales</taxon>
        <taxon>Intrasporangiaceae</taxon>
        <taxon>Janibacter</taxon>
    </lineage>
</organism>
<evidence type="ECO:0000256" key="2">
    <source>
        <dbReference type="ARBA" id="ARBA00022475"/>
    </source>
</evidence>
<keyword evidence="3 10" id="KW-0812">Transmembrane</keyword>
<accession>A0A4P6MTW8</accession>